<evidence type="ECO:0000256" key="10">
    <source>
        <dbReference type="ARBA" id="ARBA00023132"/>
    </source>
</evidence>
<evidence type="ECO:0000256" key="4">
    <source>
        <dbReference type="ARBA" id="ARBA00022448"/>
    </source>
</evidence>
<dbReference type="GO" id="GO:0051028">
    <property type="term" value="P:mRNA transport"/>
    <property type="evidence" value="ECO:0007669"/>
    <property type="project" value="UniProtKB-KW"/>
</dbReference>
<keyword evidence="7" id="KW-0653">Protein transport</keyword>
<feature type="transmembrane region" description="Helical" evidence="13">
    <location>
        <begin position="206"/>
        <end position="229"/>
    </location>
</feature>
<evidence type="ECO:0000256" key="7">
    <source>
        <dbReference type="ARBA" id="ARBA00022927"/>
    </source>
</evidence>
<dbReference type="GO" id="GO:0006999">
    <property type="term" value="P:nuclear pore organization"/>
    <property type="evidence" value="ECO:0007669"/>
    <property type="project" value="TreeGrafter"/>
</dbReference>
<dbReference type="GO" id="GO:0030674">
    <property type="term" value="F:protein-macromolecule adaptor activity"/>
    <property type="evidence" value="ECO:0007669"/>
    <property type="project" value="TreeGrafter"/>
</dbReference>
<comment type="similarity">
    <text evidence="3">Belongs to the NDC1 family.</text>
</comment>
<dbReference type="AlphaFoldDB" id="A0A9P0B2L3"/>
<gene>
    <name evidence="14" type="ORF">MELIAE_LOCUS5848</name>
</gene>
<evidence type="ECO:0008006" key="16">
    <source>
        <dbReference type="Google" id="ProtNLM"/>
    </source>
</evidence>
<dbReference type="GO" id="GO:0031965">
    <property type="term" value="C:nuclear membrane"/>
    <property type="evidence" value="ECO:0007669"/>
    <property type="project" value="UniProtKB-SubCell"/>
</dbReference>
<evidence type="ECO:0000313" key="14">
    <source>
        <dbReference type="EMBL" id="CAH0553973.1"/>
    </source>
</evidence>
<evidence type="ECO:0000313" key="15">
    <source>
        <dbReference type="Proteomes" id="UP001154078"/>
    </source>
</evidence>
<keyword evidence="11 13" id="KW-0472">Membrane</keyword>
<keyword evidence="10" id="KW-0906">Nuclear pore complex</keyword>
<dbReference type="Pfam" id="PF09531">
    <property type="entry name" value="Ndc1_Nup"/>
    <property type="match status" value="1"/>
</dbReference>
<accession>A0A9P0B2L3</accession>
<evidence type="ECO:0000256" key="11">
    <source>
        <dbReference type="ARBA" id="ARBA00023136"/>
    </source>
</evidence>
<organism evidence="14 15">
    <name type="scientific">Brassicogethes aeneus</name>
    <name type="common">Rape pollen beetle</name>
    <name type="synonym">Meligethes aeneus</name>
    <dbReference type="NCBI Taxonomy" id="1431903"/>
    <lineage>
        <taxon>Eukaryota</taxon>
        <taxon>Metazoa</taxon>
        <taxon>Ecdysozoa</taxon>
        <taxon>Arthropoda</taxon>
        <taxon>Hexapoda</taxon>
        <taxon>Insecta</taxon>
        <taxon>Pterygota</taxon>
        <taxon>Neoptera</taxon>
        <taxon>Endopterygota</taxon>
        <taxon>Coleoptera</taxon>
        <taxon>Polyphaga</taxon>
        <taxon>Cucujiformia</taxon>
        <taxon>Nitidulidae</taxon>
        <taxon>Meligethinae</taxon>
        <taxon>Brassicogethes</taxon>
    </lineage>
</organism>
<evidence type="ECO:0000256" key="8">
    <source>
        <dbReference type="ARBA" id="ARBA00022989"/>
    </source>
</evidence>
<feature type="transmembrane region" description="Helical" evidence="13">
    <location>
        <begin position="24"/>
        <end position="45"/>
    </location>
</feature>
<keyword evidence="5 13" id="KW-0812">Transmembrane</keyword>
<keyword evidence="9" id="KW-0811">Translocation</keyword>
<feature type="transmembrane region" description="Helical" evidence="13">
    <location>
        <begin position="105"/>
        <end position="132"/>
    </location>
</feature>
<dbReference type="InterPro" id="IPR019049">
    <property type="entry name" value="Nucleoporin_prot_Ndc1/Nup"/>
</dbReference>
<comment type="subcellular location">
    <subcellularLocation>
        <location evidence="1">Nucleus membrane</location>
        <topology evidence="1">Multi-pass membrane protein</topology>
    </subcellularLocation>
    <subcellularLocation>
        <location evidence="2">Nucleus</location>
        <location evidence="2">Nuclear pore complex</location>
    </subcellularLocation>
</comment>
<feature type="transmembrane region" description="Helical" evidence="13">
    <location>
        <begin position="249"/>
        <end position="271"/>
    </location>
</feature>
<feature type="transmembrane region" description="Helical" evidence="13">
    <location>
        <begin position="70"/>
        <end position="93"/>
    </location>
</feature>
<evidence type="ECO:0000256" key="12">
    <source>
        <dbReference type="ARBA" id="ARBA00023242"/>
    </source>
</evidence>
<reference evidence="14" key="1">
    <citation type="submission" date="2021-12" db="EMBL/GenBank/DDBJ databases">
        <authorList>
            <person name="King R."/>
        </authorList>
    </citation>
    <scope>NUCLEOTIDE SEQUENCE</scope>
</reference>
<keyword evidence="6" id="KW-0509">mRNA transport</keyword>
<proteinExistence type="inferred from homology"/>
<keyword evidence="8 13" id="KW-1133">Transmembrane helix</keyword>
<dbReference type="OrthoDB" id="67850at2759"/>
<dbReference type="Proteomes" id="UP001154078">
    <property type="component" value="Chromosome 3"/>
</dbReference>
<keyword evidence="12" id="KW-0539">Nucleus</keyword>
<keyword evidence="15" id="KW-1185">Reference proteome</keyword>
<protein>
    <recommendedName>
        <fullName evidence="16">Nucleoporin Ndc1</fullName>
    </recommendedName>
</protein>
<evidence type="ECO:0000256" key="5">
    <source>
        <dbReference type="ARBA" id="ARBA00022692"/>
    </source>
</evidence>
<feature type="transmembrane region" description="Helical" evidence="13">
    <location>
        <begin position="158"/>
        <end position="177"/>
    </location>
</feature>
<evidence type="ECO:0000256" key="2">
    <source>
        <dbReference type="ARBA" id="ARBA00004567"/>
    </source>
</evidence>
<evidence type="ECO:0000256" key="3">
    <source>
        <dbReference type="ARBA" id="ARBA00005760"/>
    </source>
</evidence>
<dbReference type="PANTHER" id="PTHR13269">
    <property type="entry name" value="NUCLEOPORIN NDC1"/>
    <property type="match status" value="1"/>
</dbReference>
<name>A0A9P0B2L3_BRAAE</name>
<dbReference type="PANTHER" id="PTHR13269:SF6">
    <property type="entry name" value="NUCLEOPORIN NDC1"/>
    <property type="match status" value="1"/>
</dbReference>
<evidence type="ECO:0000256" key="6">
    <source>
        <dbReference type="ARBA" id="ARBA00022816"/>
    </source>
</evidence>
<keyword evidence="4" id="KW-0813">Transport</keyword>
<dbReference type="GO" id="GO:0070762">
    <property type="term" value="C:nuclear pore transmembrane ring"/>
    <property type="evidence" value="ECO:0007669"/>
    <property type="project" value="TreeGrafter"/>
</dbReference>
<dbReference type="GO" id="GO:0015031">
    <property type="term" value="P:protein transport"/>
    <property type="evidence" value="ECO:0007669"/>
    <property type="project" value="UniProtKB-KW"/>
</dbReference>
<sequence length="575" mass="65983">MNSNADVFIAKPAFTYKDLLLRKLYYSVLCSVFSQLVLLLVYLLITKFDLFHPITWIKSTLVTFVSLTTWLYLVPLIVIIFAQSVICAKDYAFKSTYCSTRFQKLIAVFSIHNFVLLILHVVVGGLLVWMFLSLSGGPYQSITTTCNKNGACVVEGKFLLILNGLFIGLYFFLKVYLTEKRIFFPVIHQGKLRQFKASMFPLIKECLVSAVAPSLYFMLFYFIWGSQLLNGFKKFFNLQPPQTNEGNSVYLYAWLFGALYYFSMNLMRFFFNLFLTEPVEFPLVKQNDDSLTLQASINMNNFPIIQSLACLDLKILSQWFPERRQVFFTLSQPGGHPHNWNGLVENILKLYAEYTELLNKSTDTIQPEKSAPQSSMMSPASCLSPMQSNRYRNFRNMSMTYGNDLVDIVDISHQNLPGVNLPETIFHVIQEKIINFFNLLKVVLGINFMFGELPQANIQKCLANGHLIIQTSEGLSELICRSIIEDRFGIVQKDLPVVITSLVELKQSLERLNKIPALTRKMVGYDDFNYKMKGAVTAAVKRSLFNICKHFEKYLHEFPLSKEVVLQLQPFVAKN</sequence>
<dbReference type="EMBL" id="OV121134">
    <property type="protein sequence ID" value="CAH0553973.1"/>
    <property type="molecule type" value="Genomic_DNA"/>
</dbReference>
<evidence type="ECO:0000256" key="13">
    <source>
        <dbReference type="SAM" id="Phobius"/>
    </source>
</evidence>
<evidence type="ECO:0000256" key="1">
    <source>
        <dbReference type="ARBA" id="ARBA00004232"/>
    </source>
</evidence>
<evidence type="ECO:0000256" key="9">
    <source>
        <dbReference type="ARBA" id="ARBA00023010"/>
    </source>
</evidence>